<accession>I0KD41</accession>
<keyword evidence="2" id="KW-1185">Reference proteome</keyword>
<dbReference type="AlphaFoldDB" id="I0KD41"/>
<dbReference type="EMBL" id="HE796683">
    <property type="protein sequence ID" value="CCH02044.1"/>
    <property type="molecule type" value="Genomic_DNA"/>
</dbReference>
<evidence type="ECO:0000313" key="2">
    <source>
        <dbReference type="Proteomes" id="UP000011058"/>
    </source>
</evidence>
<protein>
    <submittedName>
        <fullName evidence="1">Uncharacterized protein</fullName>
    </submittedName>
</protein>
<gene>
    <name evidence="1" type="ORF">FAES_4044</name>
</gene>
<proteinExistence type="predicted"/>
<dbReference type="KEGG" id="fae:FAES_4044"/>
<reference evidence="1 2" key="1">
    <citation type="journal article" date="2012" name="J. Bacteriol.">
        <title>Genome Sequence of Fibrella aestuarina BUZ 2T, a Filamentous Marine Bacterium.</title>
        <authorList>
            <person name="Filippini M."/>
            <person name="Qi W."/>
            <person name="Blom J."/>
            <person name="Goesmann A."/>
            <person name="Smits T.H."/>
            <person name="Bagheri H.C."/>
        </authorList>
    </citation>
    <scope>NUCLEOTIDE SEQUENCE [LARGE SCALE GENOMIC DNA]</scope>
    <source>
        <strain evidence="2">BUZ 2T</strain>
    </source>
</reference>
<name>I0KD41_9BACT</name>
<dbReference type="HOGENOM" id="CLU_2879239_0_0_10"/>
<dbReference type="STRING" id="1166018.FAES_4044"/>
<evidence type="ECO:0000313" key="1">
    <source>
        <dbReference type="EMBL" id="CCH02044.1"/>
    </source>
</evidence>
<dbReference type="Proteomes" id="UP000011058">
    <property type="component" value="Chromosome"/>
</dbReference>
<organism evidence="1 2">
    <name type="scientific">Fibrella aestuarina BUZ 2</name>
    <dbReference type="NCBI Taxonomy" id="1166018"/>
    <lineage>
        <taxon>Bacteria</taxon>
        <taxon>Pseudomonadati</taxon>
        <taxon>Bacteroidota</taxon>
        <taxon>Cytophagia</taxon>
        <taxon>Cytophagales</taxon>
        <taxon>Spirosomataceae</taxon>
        <taxon>Fibrella</taxon>
    </lineage>
</organism>
<sequence>MLQQFATHFCCLTQVRQTYPIPASGCRITRVILDTIADQLGGRSQACAVSRFHTFFASRALAP</sequence>